<evidence type="ECO:0000256" key="1">
    <source>
        <dbReference type="ARBA" id="ARBA00009986"/>
    </source>
</evidence>
<organism evidence="9 10">
    <name type="scientific">Pseudocercospora fuligena</name>
    <dbReference type="NCBI Taxonomy" id="685502"/>
    <lineage>
        <taxon>Eukaryota</taxon>
        <taxon>Fungi</taxon>
        <taxon>Dikarya</taxon>
        <taxon>Ascomycota</taxon>
        <taxon>Pezizomycotina</taxon>
        <taxon>Dothideomycetes</taxon>
        <taxon>Dothideomycetidae</taxon>
        <taxon>Mycosphaerellales</taxon>
        <taxon>Mycosphaerellaceae</taxon>
        <taxon>Pseudocercospora</taxon>
    </lineage>
</organism>
<feature type="active site" evidence="6">
    <location>
        <position position="215"/>
    </location>
</feature>
<evidence type="ECO:0000256" key="6">
    <source>
        <dbReference type="PROSITE-ProRule" id="PRU10007"/>
    </source>
</evidence>
<dbReference type="GO" id="GO:0004029">
    <property type="term" value="F:aldehyde dehydrogenase (NAD+) activity"/>
    <property type="evidence" value="ECO:0007669"/>
    <property type="project" value="UniProtKB-EC"/>
</dbReference>
<dbReference type="InterPro" id="IPR016161">
    <property type="entry name" value="Ald_DH/histidinol_DH"/>
</dbReference>
<dbReference type="InterPro" id="IPR016163">
    <property type="entry name" value="Ald_DH_C"/>
</dbReference>
<evidence type="ECO:0000313" key="10">
    <source>
        <dbReference type="Proteomes" id="UP000660729"/>
    </source>
</evidence>
<keyword evidence="2 7" id="KW-0560">Oxidoreductase</keyword>
<name>A0A8H6RB41_9PEZI</name>
<evidence type="ECO:0000256" key="7">
    <source>
        <dbReference type="RuleBase" id="RU003345"/>
    </source>
</evidence>
<comment type="caution">
    <text evidence="9">The sequence shown here is derived from an EMBL/GenBank/DDBJ whole genome shotgun (WGS) entry which is preliminary data.</text>
</comment>
<dbReference type="AlphaFoldDB" id="A0A8H6RB41"/>
<protein>
    <recommendedName>
        <fullName evidence="4">aldehyde dehydrogenase (NAD(+))</fullName>
        <ecNumber evidence="4">1.2.1.3</ecNumber>
    </recommendedName>
</protein>
<dbReference type="SUPFAM" id="SSF53720">
    <property type="entry name" value="ALDH-like"/>
    <property type="match status" value="1"/>
</dbReference>
<dbReference type="Pfam" id="PF00171">
    <property type="entry name" value="Aldedh"/>
    <property type="match status" value="1"/>
</dbReference>
<evidence type="ECO:0000256" key="3">
    <source>
        <dbReference type="ARBA" id="ARBA00023027"/>
    </source>
</evidence>
<dbReference type="InterPro" id="IPR015590">
    <property type="entry name" value="Aldehyde_DH_dom"/>
</dbReference>
<dbReference type="Proteomes" id="UP000660729">
    <property type="component" value="Unassembled WGS sequence"/>
</dbReference>
<comment type="catalytic activity">
    <reaction evidence="5">
        <text>an aldehyde + NAD(+) + H2O = a carboxylate + NADH + 2 H(+)</text>
        <dbReference type="Rhea" id="RHEA:16185"/>
        <dbReference type="ChEBI" id="CHEBI:15377"/>
        <dbReference type="ChEBI" id="CHEBI:15378"/>
        <dbReference type="ChEBI" id="CHEBI:17478"/>
        <dbReference type="ChEBI" id="CHEBI:29067"/>
        <dbReference type="ChEBI" id="CHEBI:57540"/>
        <dbReference type="ChEBI" id="CHEBI:57945"/>
        <dbReference type="EC" id="1.2.1.3"/>
    </reaction>
</comment>
<dbReference type="EMBL" id="JABCIY010000221">
    <property type="protein sequence ID" value="KAF7187778.1"/>
    <property type="molecule type" value="Genomic_DNA"/>
</dbReference>
<dbReference type="EC" id="1.2.1.3" evidence="4"/>
<reference evidence="9" key="1">
    <citation type="submission" date="2020-04" db="EMBL/GenBank/DDBJ databases">
        <title>Draft genome resource of the tomato pathogen Pseudocercospora fuligena.</title>
        <authorList>
            <person name="Zaccaron A."/>
        </authorList>
    </citation>
    <scope>NUCLEOTIDE SEQUENCE</scope>
    <source>
        <strain evidence="9">PF001</strain>
    </source>
</reference>
<evidence type="ECO:0000256" key="5">
    <source>
        <dbReference type="ARBA" id="ARBA00049194"/>
    </source>
</evidence>
<dbReference type="PANTHER" id="PTHR11699">
    <property type="entry name" value="ALDEHYDE DEHYDROGENASE-RELATED"/>
    <property type="match status" value="1"/>
</dbReference>
<gene>
    <name evidence="9" type="ORF">HII31_10880</name>
</gene>
<comment type="similarity">
    <text evidence="1 7">Belongs to the aldehyde dehydrogenase family.</text>
</comment>
<dbReference type="OrthoDB" id="310895at2759"/>
<sequence length="447" mass="48650">MSNFPFSKENLPKQLIINNEYIDSKNSKKLTVKNPKNGELVADDVPLAGEQDVDAAVRAAEEAFPAWRKTTPAKRRDMLNKLADLIDGHSKELGELTRITLGAPWTSFGAFETALCAETLRFNAGWTDKFAGESYPQEDGFMKIVRNEPLGVTAGIIPWNGPIGNVGLKAGPALATGNCFILKPSEKTPFAALALLPLIKEAGFPPGVFQRVTLELGGKSPAVVFDDANLDNAANWTVNAITGHSGQVCFAASRVYVQEGIYDRFIEKYKALFQERTKLIGDPDLESTILGPLVDEAQFNRVTGFIERGKDQKQGTLLTGGARVGSQGYFVEPTIFTDVDPKSEIHTDEIFGPVSVVRTFKTEEEVMKMSNDTEYGLMAGVFTQDINKAMRIASEFDSGMVGINCISLMMTQAPFGGSKQSGVGREAGIHALRAFTDAKTIMVNLTY</sequence>
<evidence type="ECO:0000313" key="9">
    <source>
        <dbReference type="EMBL" id="KAF7187778.1"/>
    </source>
</evidence>
<feature type="domain" description="Aldehyde dehydrogenase" evidence="8">
    <location>
        <begin position="210"/>
        <end position="441"/>
    </location>
</feature>
<dbReference type="Gene3D" id="3.40.309.10">
    <property type="entry name" value="Aldehyde Dehydrogenase, Chain A, domain 2"/>
    <property type="match status" value="1"/>
</dbReference>
<dbReference type="PROSITE" id="PS00687">
    <property type="entry name" value="ALDEHYDE_DEHYDR_GLU"/>
    <property type="match status" value="1"/>
</dbReference>
<accession>A0A8H6RB41</accession>
<keyword evidence="3" id="KW-0520">NAD</keyword>
<evidence type="ECO:0000256" key="4">
    <source>
        <dbReference type="ARBA" id="ARBA00024226"/>
    </source>
</evidence>
<dbReference type="FunFam" id="3.40.605.10:FF:000029">
    <property type="entry name" value="Aldehyde dehydrogenase, mitochondrial"/>
    <property type="match status" value="1"/>
</dbReference>
<evidence type="ECO:0000259" key="8">
    <source>
        <dbReference type="Pfam" id="PF00171"/>
    </source>
</evidence>
<dbReference type="InterPro" id="IPR016162">
    <property type="entry name" value="Ald_DH_N"/>
</dbReference>
<evidence type="ECO:0000256" key="2">
    <source>
        <dbReference type="ARBA" id="ARBA00023002"/>
    </source>
</evidence>
<dbReference type="FunFam" id="3.40.309.10:FF:000049">
    <property type="entry name" value="Aldehyde dehydrogenase"/>
    <property type="match status" value="1"/>
</dbReference>
<keyword evidence="10" id="KW-1185">Reference proteome</keyword>
<dbReference type="InterPro" id="IPR029510">
    <property type="entry name" value="Ald_DH_CS_GLU"/>
</dbReference>
<proteinExistence type="inferred from homology"/>
<dbReference type="Gene3D" id="3.40.605.10">
    <property type="entry name" value="Aldehyde Dehydrogenase, Chain A, domain 1"/>
    <property type="match status" value="1"/>
</dbReference>